<evidence type="ECO:0000313" key="1">
    <source>
        <dbReference type="EMBL" id="KAA0036865.1"/>
    </source>
</evidence>
<reference evidence="3 4" key="1">
    <citation type="submission" date="2019-08" db="EMBL/GenBank/DDBJ databases">
        <title>Draft genome sequences of two oriental melons (Cucumis melo L. var makuwa).</title>
        <authorList>
            <person name="Kwon S.-Y."/>
        </authorList>
    </citation>
    <scope>NUCLEOTIDE SEQUENCE [LARGE SCALE GENOMIC DNA]</scope>
    <source>
        <strain evidence="4">cv. Chang Bougi</strain>
        <strain evidence="3">cv. SW 3</strain>
        <tissue evidence="2">Leaf</tissue>
    </source>
</reference>
<organism evidence="2 4">
    <name type="scientific">Cucumis melo var. makuwa</name>
    <name type="common">Oriental melon</name>
    <dbReference type="NCBI Taxonomy" id="1194695"/>
    <lineage>
        <taxon>Eukaryota</taxon>
        <taxon>Viridiplantae</taxon>
        <taxon>Streptophyta</taxon>
        <taxon>Embryophyta</taxon>
        <taxon>Tracheophyta</taxon>
        <taxon>Spermatophyta</taxon>
        <taxon>Magnoliopsida</taxon>
        <taxon>eudicotyledons</taxon>
        <taxon>Gunneridae</taxon>
        <taxon>Pentapetalae</taxon>
        <taxon>rosids</taxon>
        <taxon>fabids</taxon>
        <taxon>Cucurbitales</taxon>
        <taxon>Cucurbitaceae</taxon>
        <taxon>Benincaseae</taxon>
        <taxon>Cucumis</taxon>
    </lineage>
</organism>
<sequence length="247" mass="28618">MPQTFDGIQRYLFADGICPSYGQQIYHGELANFAQFERVITPLAPLVDDELVGDRLREQSTIENDDNELFNLLNDLQGLTKEGTYDEDGEDFRDEMHKNTEQRYITNIFEELMDDVRNLLYPSCTKFSSLNFLVKLMHVKVVHILGWKYHFTPEITSCFLRPTDPLLNNWFKVQPINLNPSGTNKKVGPLVQDLDSVLKGTTYLLSQKWVGVNFVLHLMFLAIHSVLSMKWEAYWASEDEFPSPMQI</sequence>
<dbReference type="AlphaFoldDB" id="A0A5D3B9X4"/>
<evidence type="ECO:0000313" key="4">
    <source>
        <dbReference type="Proteomes" id="UP000321947"/>
    </source>
</evidence>
<name>A0A5D3B9X4_CUCMM</name>
<evidence type="ECO:0000313" key="3">
    <source>
        <dbReference type="Proteomes" id="UP000321393"/>
    </source>
</evidence>
<dbReference type="Proteomes" id="UP000321393">
    <property type="component" value="Unassembled WGS sequence"/>
</dbReference>
<dbReference type="EMBL" id="SSTE01019218">
    <property type="protein sequence ID" value="KAA0036865.1"/>
    <property type="molecule type" value="Genomic_DNA"/>
</dbReference>
<proteinExistence type="predicted"/>
<dbReference type="EMBL" id="SSTD01020080">
    <property type="protein sequence ID" value="TYJ95927.1"/>
    <property type="molecule type" value="Genomic_DNA"/>
</dbReference>
<gene>
    <name evidence="2" type="ORF">E5676_scaffold110G002400</name>
    <name evidence="1" type="ORF">E6C27_scaffold20G001750</name>
</gene>
<evidence type="ECO:0000313" key="2">
    <source>
        <dbReference type="EMBL" id="TYJ95927.1"/>
    </source>
</evidence>
<comment type="caution">
    <text evidence="2">The sequence shown here is derived from an EMBL/GenBank/DDBJ whole genome shotgun (WGS) entry which is preliminary data.</text>
</comment>
<accession>A0A5D3B9X4</accession>
<protein>
    <submittedName>
        <fullName evidence="2">Uncharacterized protein</fullName>
    </submittedName>
</protein>
<dbReference type="Proteomes" id="UP000321947">
    <property type="component" value="Unassembled WGS sequence"/>
</dbReference>